<dbReference type="InterPro" id="IPR036724">
    <property type="entry name" value="Cobalamin-bd_sf"/>
</dbReference>
<proteinExistence type="predicted"/>
<feature type="domain" description="B12-binding" evidence="8">
    <location>
        <begin position="1"/>
        <end position="126"/>
    </location>
</feature>
<gene>
    <name evidence="10" type="ORF">C7H52_04820</name>
</gene>
<keyword evidence="5" id="KW-0479">Metal-binding</keyword>
<dbReference type="SMART" id="SM00729">
    <property type="entry name" value="Elp3"/>
    <property type="match status" value="1"/>
</dbReference>
<feature type="domain" description="Radical SAM core" evidence="9">
    <location>
        <begin position="169"/>
        <end position="403"/>
    </location>
</feature>
<protein>
    <submittedName>
        <fullName evidence="10">Uncharacterized protein</fullName>
    </submittedName>
</protein>
<evidence type="ECO:0000259" key="9">
    <source>
        <dbReference type="PROSITE" id="PS51918"/>
    </source>
</evidence>
<dbReference type="GO" id="GO:0031419">
    <property type="term" value="F:cobalamin binding"/>
    <property type="evidence" value="ECO:0007669"/>
    <property type="project" value="InterPro"/>
</dbReference>
<dbReference type="CDD" id="cd01335">
    <property type="entry name" value="Radical_SAM"/>
    <property type="match status" value="1"/>
</dbReference>
<evidence type="ECO:0000259" key="8">
    <source>
        <dbReference type="PROSITE" id="PS51332"/>
    </source>
</evidence>
<dbReference type="Proteomes" id="UP000238426">
    <property type="component" value="Unassembled WGS sequence"/>
</dbReference>
<dbReference type="InterPro" id="IPR023404">
    <property type="entry name" value="rSAM_horseshoe"/>
</dbReference>
<dbReference type="GO" id="GO:0046872">
    <property type="term" value="F:metal ion binding"/>
    <property type="evidence" value="ECO:0007669"/>
    <property type="project" value="UniProtKB-KW"/>
</dbReference>
<dbReference type="PROSITE" id="PS51332">
    <property type="entry name" value="B12_BINDING"/>
    <property type="match status" value="1"/>
</dbReference>
<reference evidence="10 11" key="1">
    <citation type="submission" date="2018-03" db="EMBL/GenBank/DDBJ databases">
        <title>Mesoflavibacter sp. HG37 and Mesoflavibacter sp. HG96 sp.nov., two marine bacteria isolated from seawater of Western Pacific Ocean.</title>
        <authorList>
            <person name="Cheng H."/>
            <person name="Wu Y.-H."/>
            <person name="Guo L.-L."/>
            <person name="Xu X.-W."/>
        </authorList>
    </citation>
    <scope>NUCLEOTIDE SEQUENCE [LARGE SCALE GENOMIC DNA]</scope>
    <source>
        <strain evidence="10 11">KCTC 32269</strain>
    </source>
</reference>
<dbReference type="GO" id="GO:0051539">
    <property type="term" value="F:4 iron, 4 sulfur cluster binding"/>
    <property type="evidence" value="ECO:0007669"/>
    <property type="project" value="UniProtKB-KW"/>
</dbReference>
<dbReference type="PANTHER" id="PTHR43409:SF7">
    <property type="entry name" value="BLL1977 PROTEIN"/>
    <property type="match status" value="1"/>
</dbReference>
<evidence type="ECO:0000256" key="7">
    <source>
        <dbReference type="ARBA" id="ARBA00023014"/>
    </source>
</evidence>
<dbReference type="EMBL" id="PXOQ01000007">
    <property type="protein sequence ID" value="PSG90609.1"/>
    <property type="molecule type" value="Genomic_DNA"/>
</dbReference>
<dbReference type="OrthoDB" id="9801424at2"/>
<dbReference type="SUPFAM" id="SSF102114">
    <property type="entry name" value="Radical SAM enzymes"/>
    <property type="match status" value="1"/>
</dbReference>
<dbReference type="SUPFAM" id="SSF52242">
    <property type="entry name" value="Cobalamin (vitamin B12)-binding domain"/>
    <property type="match status" value="1"/>
</dbReference>
<dbReference type="RefSeq" id="WP_106462749.1">
    <property type="nucleotide sequence ID" value="NZ_PXOQ01000007.1"/>
</dbReference>
<evidence type="ECO:0000313" key="10">
    <source>
        <dbReference type="EMBL" id="PSG90609.1"/>
    </source>
</evidence>
<sequence length="476" mass="55678">MAKLLFLQNMDYEFVGPMYISAMVKSHGHQCELEVGHHLKDFQQIIETFQPDIIGFSVMSGSHNWGKRLAKEIKEKYNIITLFGGAHPTFFPDFIREDGIDFMIRGEGEESMLDILNAIDHNQTFYDVPNLSYIDVEGKVKHNSLRNLRKDMDEYPYPDRKLYKTLDKSQQRQVRNVITSRGCPFHCSFCFEDAMRELYKGKGKYVRIREIDKVIEECIQLKNNTPVEVIYFADDVFGMNRSWLYEFLERFKKEVNLPFICLVRADLVAADRAYAFNLAKGGCQSVFFGVESGNEDLRNQVLKKQLTDKQIVEAANLLHEAGITFRTYNILGLPDETLEDAFSTVELNIKIKADYPWCSIFSPFPGTELSDYALQKGYLSPTFSVEELDKSFFLSSQLELPHKRELQNLQKFFQTAVLWPRTFPIIKKLIKLPPNILFRAWFGFIYFRVYIRSEKRNFWETLKFAIKNYKHVLVKE</sequence>
<comment type="cofactor">
    <cofactor evidence="1">
        <name>[4Fe-4S] cluster</name>
        <dbReference type="ChEBI" id="CHEBI:49883"/>
    </cofactor>
</comment>
<keyword evidence="11" id="KW-1185">Reference proteome</keyword>
<dbReference type="InterPro" id="IPR006638">
    <property type="entry name" value="Elp3/MiaA/NifB-like_rSAM"/>
</dbReference>
<dbReference type="InterPro" id="IPR007197">
    <property type="entry name" value="rSAM"/>
</dbReference>
<keyword evidence="2" id="KW-0489">Methyltransferase</keyword>
<dbReference type="SFLD" id="SFLDG01082">
    <property type="entry name" value="B12-binding_domain_containing"/>
    <property type="match status" value="1"/>
</dbReference>
<dbReference type="Gene3D" id="3.80.30.20">
    <property type="entry name" value="tm_1862 like domain"/>
    <property type="match status" value="1"/>
</dbReference>
<dbReference type="GO" id="GO:0003824">
    <property type="term" value="F:catalytic activity"/>
    <property type="evidence" value="ECO:0007669"/>
    <property type="project" value="InterPro"/>
</dbReference>
<dbReference type="PROSITE" id="PS51918">
    <property type="entry name" value="RADICAL_SAM"/>
    <property type="match status" value="1"/>
</dbReference>
<dbReference type="Gene3D" id="3.40.50.280">
    <property type="entry name" value="Cobalamin-binding domain"/>
    <property type="match status" value="1"/>
</dbReference>
<comment type="caution">
    <text evidence="10">The sequence shown here is derived from an EMBL/GenBank/DDBJ whole genome shotgun (WGS) entry which is preliminary data.</text>
</comment>
<dbReference type="SFLD" id="SFLDG01123">
    <property type="entry name" value="methyltransferase_(Class_B)"/>
    <property type="match status" value="1"/>
</dbReference>
<dbReference type="SFLD" id="SFLDS00029">
    <property type="entry name" value="Radical_SAM"/>
    <property type="match status" value="1"/>
</dbReference>
<dbReference type="CDD" id="cd02068">
    <property type="entry name" value="radical_SAM_B12_BD"/>
    <property type="match status" value="1"/>
</dbReference>
<accession>A0A2T1NDZ2</accession>
<dbReference type="InterPro" id="IPR034466">
    <property type="entry name" value="Methyltransferase_Class_B"/>
</dbReference>
<evidence type="ECO:0000256" key="1">
    <source>
        <dbReference type="ARBA" id="ARBA00001966"/>
    </source>
</evidence>
<evidence type="ECO:0000256" key="2">
    <source>
        <dbReference type="ARBA" id="ARBA00022603"/>
    </source>
</evidence>
<evidence type="ECO:0000256" key="6">
    <source>
        <dbReference type="ARBA" id="ARBA00023004"/>
    </source>
</evidence>
<dbReference type="PANTHER" id="PTHR43409">
    <property type="entry name" value="ANAEROBIC MAGNESIUM-PROTOPORPHYRIN IX MONOMETHYL ESTER CYCLASE-RELATED"/>
    <property type="match status" value="1"/>
</dbReference>
<dbReference type="InterPro" id="IPR058240">
    <property type="entry name" value="rSAM_sf"/>
</dbReference>
<evidence type="ECO:0000256" key="3">
    <source>
        <dbReference type="ARBA" id="ARBA00022679"/>
    </source>
</evidence>
<organism evidence="10 11">
    <name type="scientific">Aurantibacter aestuarii</name>
    <dbReference type="NCBI Taxonomy" id="1266046"/>
    <lineage>
        <taxon>Bacteria</taxon>
        <taxon>Pseudomonadati</taxon>
        <taxon>Bacteroidota</taxon>
        <taxon>Flavobacteriia</taxon>
        <taxon>Flavobacteriales</taxon>
        <taxon>Flavobacteriaceae</taxon>
        <taxon>Aurantibacter</taxon>
    </lineage>
</organism>
<dbReference type="InterPro" id="IPR006158">
    <property type="entry name" value="Cobalamin-bd"/>
</dbReference>
<dbReference type="Pfam" id="PF04055">
    <property type="entry name" value="Radical_SAM"/>
    <property type="match status" value="1"/>
</dbReference>
<name>A0A2T1NDZ2_9FLAO</name>
<evidence type="ECO:0000256" key="5">
    <source>
        <dbReference type="ARBA" id="ARBA00022723"/>
    </source>
</evidence>
<keyword evidence="7" id="KW-0411">Iron-sulfur</keyword>
<evidence type="ECO:0000256" key="4">
    <source>
        <dbReference type="ARBA" id="ARBA00022691"/>
    </source>
</evidence>
<keyword evidence="3" id="KW-0808">Transferase</keyword>
<dbReference type="Pfam" id="PF02310">
    <property type="entry name" value="B12-binding"/>
    <property type="match status" value="1"/>
</dbReference>
<dbReference type="AlphaFoldDB" id="A0A2T1NDZ2"/>
<evidence type="ECO:0000313" key="11">
    <source>
        <dbReference type="Proteomes" id="UP000238426"/>
    </source>
</evidence>
<dbReference type="InterPro" id="IPR051198">
    <property type="entry name" value="BchE-like"/>
</dbReference>
<keyword evidence="6" id="KW-0408">Iron</keyword>
<keyword evidence="4" id="KW-0949">S-adenosyl-L-methionine</keyword>